<feature type="region of interest" description="Disordered" evidence="1">
    <location>
        <begin position="35"/>
        <end position="73"/>
    </location>
</feature>
<evidence type="ECO:0000313" key="4">
    <source>
        <dbReference type="EMBL" id="MBO0452681.1"/>
    </source>
</evidence>
<accession>A0ABS3HGV2</accession>
<dbReference type="Gene3D" id="2.60.40.10">
    <property type="entry name" value="Immunoglobulins"/>
    <property type="match status" value="1"/>
</dbReference>
<feature type="region of interest" description="Disordered" evidence="1">
    <location>
        <begin position="1011"/>
        <end position="1034"/>
    </location>
</feature>
<dbReference type="InterPro" id="IPR013783">
    <property type="entry name" value="Ig-like_fold"/>
</dbReference>
<dbReference type="SUPFAM" id="SSF49265">
    <property type="entry name" value="Fibronectin type III"/>
    <property type="match status" value="1"/>
</dbReference>
<gene>
    <name evidence="4" type="ORF">JZO85_10390</name>
</gene>
<feature type="compositionally biased region" description="Low complexity" evidence="1">
    <location>
        <begin position="35"/>
        <end position="47"/>
    </location>
</feature>
<organism evidence="4 5">
    <name type="scientific">Candidatus Enterococcus murrayae</name>
    <dbReference type="NCBI Taxonomy" id="2815321"/>
    <lineage>
        <taxon>Bacteria</taxon>
        <taxon>Bacillati</taxon>
        <taxon>Bacillota</taxon>
        <taxon>Bacilli</taxon>
        <taxon>Lactobacillales</taxon>
        <taxon>Enterococcaceae</taxon>
        <taxon>Enterococcus</taxon>
    </lineage>
</organism>
<dbReference type="InterPro" id="IPR003961">
    <property type="entry name" value="FN3_dom"/>
</dbReference>
<evidence type="ECO:0000256" key="1">
    <source>
        <dbReference type="SAM" id="MobiDB-lite"/>
    </source>
</evidence>
<proteinExistence type="predicted"/>
<dbReference type="Proteomes" id="UP000664495">
    <property type="component" value="Unassembled WGS sequence"/>
</dbReference>
<dbReference type="RefSeq" id="WP_207108453.1">
    <property type="nucleotide sequence ID" value="NZ_JAFLVR010000021.1"/>
</dbReference>
<keyword evidence="2" id="KW-0732">Signal</keyword>
<feature type="chain" id="PRO_5045638381" description="Fibronectin type-III domain-containing protein" evidence="2">
    <location>
        <begin position="31"/>
        <end position="1085"/>
    </location>
</feature>
<feature type="region of interest" description="Disordered" evidence="1">
    <location>
        <begin position="225"/>
        <end position="275"/>
    </location>
</feature>
<keyword evidence="5" id="KW-1185">Reference proteome</keyword>
<dbReference type="InterPro" id="IPR036116">
    <property type="entry name" value="FN3_sf"/>
</dbReference>
<protein>
    <recommendedName>
        <fullName evidence="3">Fibronectin type-III domain-containing protein</fullName>
    </recommendedName>
</protein>
<feature type="signal peptide" evidence="2">
    <location>
        <begin position="1"/>
        <end position="30"/>
    </location>
</feature>
<dbReference type="EMBL" id="JAFLVR010000021">
    <property type="protein sequence ID" value="MBO0452681.1"/>
    <property type="molecule type" value="Genomic_DNA"/>
</dbReference>
<comment type="caution">
    <text evidence="4">The sequence shown here is derived from an EMBL/GenBank/DDBJ whole genome shotgun (WGS) entry which is preliminary data.</text>
</comment>
<name>A0ABS3HGV2_9ENTE</name>
<feature type="compositionally biased region" description="Basic and acidic residues" evidence="1">
    <location>
        <begin position="246"/>
        <end position="265"/>
    </location>
</feature>
<dbReference type="PROSITE" id="PS50853">
    <property type="entry name" value="FN3"/>
    <property type="match status" value="1"/>
</dbReference>
<dbReference type="CDD" id="cd00063">
    <property type="entry name" value="FN3"/>
    <property type="match status" value="1"/>
</dbReference>
<evidence type="ECO:0000256" key="2">
    <source>
        <dbReference type="SAM" id="SignalP"/>
    </source>
</evidence>
<sequence>MRVNKQKAVRTVLVGYLLASTFILSSVAFANTESSTEVSTVPSTTQSKKATSSVGPEIPTIASSKEDVPEVTASKIEEPKRELTYEDHQLLEEAKADSAVPTVVFEEKQLDKEVHFHGTVSAGSEIQGNESSETALQSLILQRKDQNGEWKNHYIFSIDSEGIQLLNAPYSFVFNEMLENFGEYHYRLVADYVVKRLEDEHHQKGSLELGSVTVVEEVRESIPTVESYTSIPETGKSIETTESSAEEAKKSADSEEIVPKEDEKPLIGTPSETTEKPKTLINNQQIPEIQNNFMNAFQRGMGIMPLASATFKPVGSNYKPYFSGSHTQIESQPIAKARYTSKTKIELTLNFFWNYLSYGVNGTNLSLEDATVGIDTNIAARKYGLDFQFGESKWTTYGRTILGIVKQSDMVKQSGTDADGKLKKFENLRTVRVDVTSDNGYPTCNAWSDNVTTIVLSDIPVNTKKTFSYDLIYAWSANARIDYALPAPNFIDLSYVSTPTFKAIDEVTDKVVMQQGTFVGETTDDTTDGVLKATSNGVSLDLTVPKIEHSKDPNDKYYAKTIGGLTPGSEYRGRVELRNWLEDYYVQSGYGYFYTPNAVNKPTVHSKNQPTHYGDASLTMVGNYTVGTKPAHPTELEAQISTNNGATWTGLVPSSKKINTSSKSVSYTFSNLSANVNYLTRYRVKNKSDAWSPWAQNQSEVATNAVKLIISPPVVDKTATTTNQLVVRDGTYIGNITNKLTEANSGRLHYYNGLGGWQTVTTSLKHDQTLGGTYKGETITGLQPGTMHILQLQLMDTNGVLQRADSQAATLNTVTNPVIDTIHPSTSKYNASVTISGVYGIGPAGTTPAHPDKVKVQIKQDGAPNWTDVTSISTPSLDNQSIDESSTKGIFKINKLKASTKYHVRYQVENKGGWSEWSASEEFTTLGAPPALEIIDAPQLDFGLLEIKNYAQTANLSAASQKNHLIIDNTDTTKRWKLTASLEQLKRRDDPSIVMPWAILSMKINLQDSSDDGATWGNNSNGGTPRTVSFNSGDPAQDMWEMANSTDAQGLFRTEIDWNSVELRVPENQVGHYKGNLVWSLDDTL</sequence>
<evidence type="ECO:0000259" key="3">
    <source>
        <dbReference type="PROSITE" id="PS50853"/>
    </source>
</evidence>
<evidence type="ECO:0000313" key="5">
    <source>
        <dbReference type="Proteomes" id="UP000664495"/>
    </source>
</evidence>
<feature type="compositionally biased region" description="Polar residues" evidence="1">
    <location>
        <begin position="1016"/>
        <end position="1034"/>
    </location>
</feature>
<reference evidence="4 5" key="1">
    <citation type="submission" date="2021-03" db="EMBL/GenBank/DDBJ databases">
        <title>Enterococcal diversity collection.</title>
        <authorList>
            <person name="Gilmore M.S."/>
            <person name="Schwartzman J."/>
            <person name="Van Tyne D."/>
            <person name="Martin M."/>
            <person name="Earl A.M."/>
            <person name="Manson A.L."/>
            <person name="Straub T."/>
            <person name="Salamzade R."/>
            <person name="Saavedra J."/>
            <person name="Lebreton F."/>
            <person name="Prichula J."/>
            <person name="Schaufler K."/>
            <person name="Gaca A."/>
            <person name="Sgardioli B."/>
            <person name="Wagenaar J."/>
            <person name="Strong T."/>
        </authorList>
    </citation>
    <scope>NUCLEOTIDE SEQUENCE [LARGE SCALE GENOMIC DNA]</scope>
    <source>
        <strain evidence="4 5">MJM16</strain>
    </source>
</reference>
<feature type="domain" description="Fibronectin type-III" evidence="3">
    <location>
        <begin position="813"/>
        <end position="928"/>
    </location>
</feature>